<name>A0A8J4A234_9ACTN</name>
<keyword evidence="4" id="KW-0808">Transferase</keyword>
<evidence type="ECO:0000256" key="4">
    <source>
        <dbReference type="ARBA" id="ARBA00022679"/>
    </source>
</evidence>
<sequence length="333" mass="35653">MAGVAGVSVVVCTHTDRRLPLLVDCVRSVRANAPHEVIVVVDTNEPLRERLDGLLPTGVPVLASDGRGVSAARNTGTAAATGDVLAFIDDDAVAEPDWLEHLTAPFADADVVATGGRIVPMWEHPGAKRLPAELYWVVGCTYAGHPTVAQPITRPIACNMAVRRDALVDAGGFPVEFGPSGPKPKNHSNEEIALAVTLRRRHGRDSIRYTPGAVVNHFVPADRTTWRYLWHRCVAEGVSKADVRLRYGPAALGFDQSYARRTLLPAIARYAARGVLRRDHLAAARAVAAAGGLLVTAAGFGGRLLTAGGRRLVADRRRAARPDVHRGRTGQRV</sequence>
<accession>A0A8J4A234</accession>
<evidence type="ECO:0000313" key="7">
    <source>
        <dbReference type="Proteomes" id="UP000635606"/>
    </source>
</evidence>
<evidence type="ECO:0000256" key="1">
    <source>
        <dbReference type="ARBA" id="ARBA00004776"/>
    </source>
</evidence>
<comment type="caution">
    <text evidence="6">The sequence shown here is derived from an EMBL/GenBank/DDBJ whole genome shotgun (WGS) entry which is preliminary data.</text>
</comment>
<dbReference type="AlphaFoldDB" id="A0A8J4A234"/>
<reference evidence="6" key="1">
    <citation type="submission" date="2021-01" db="EMBL/GenBank/DDBJ databases">
        <title>Whole genome shotgun sequence of Virgisporangium ochraceum NBRC 16418.</title>
        <authorList>
            <person name="Komaki H."/>
            <person name="Tamura T."/>
        </authorList>
    </citation>
    <scope>NUCLEOTIDE SEQUENCE</scope>
    <source>
        <strain evidence="6">NBRC 16418</strain>
    </source>
</reference>
<evidence type="ECO:0000313" key="6">
    <source>
        <dbReference type="EMBL" id="GIJ73192.1"/>
    </source>
</evidence>
<organism evidence="6 7">
    <name type="scientific">Virgisporangium ochraceum</name>
    <dbReference type="NCBI Taxonomy" id="65505"/>
    <lineage>
        <taxon>Bacteria</taxon>
        <taxon>Bacillati</taxon>
        <taxon>Actinomycetota</taxon>
        <taxon>Actinomycetes</taxon>
        <taxon>Micromonosporales</taxon>
        <taxon>Micromonosporaceae</taxon>
        <taxon>Virgisporangium</taxon>
    </lineage>
</organism>
<dbReference type="Pfam" id="PF00535">
    <property type="entry name" value="Glycos_transf_2"/>
    <property type="match status" value="1"/>
</dbReference>
<dbReference type="PANTHER" id="PTHR43179:SF12">
    <property type="entry name" value="GALACTOFURANOSYLTRANSFERASE GLFT2"/>
    <property type="match status" value="1"/>
</dbReference>
<dbReference type="Proteomes" id="UP000635606">
    <property type="component" value="Unassembled WGS sequence"/>
</dbReference>
<dbReference type="Gene3D" id="3.90.550.10">
    <property type="entry name" value="Spore Coat Polysaccharide Biosynthesis Protein SpsA, Chain A"/>
    <property type="match status" value="1"/>
</dbReference>
<comment type="similarity">
    <text evidence="2">Belongs to the glycosyltransferase 2 family.</text>
</comment>
<dbReference type="InterPro" id="IPR001173">
    <property type="entry name" value="Glyco_trans_2-like"/>
</dbReference>
<protein>
    <recommendedName>
        <fullName evidence="5">Glycosyltransferase 2-like domain-containing protein</fullName>
    </recommendedName>
</protein>
<dbReference type="InterPro" id="IPR029044">
    <property type="entry name" value="Nucleotide-diphossugar_trans"/>
</dbReference>
<evidence type="ECO:0000256" key="2">
    <source>
        <dbReference type="ARBA" id="ARBA00006739"/>
    </source>
</evidence>
<evidence type="ECO:0000256" key="3">
    <source>
        <dbReference type="ARBA" id="ARBA00022676"/>
    </source>
</evidence>
<dbReference type="SUPFAM" id="SSF53448">
    <property type="entry name" value="Nucleotide-diphospho-sugar transferases"/>
    <property type="match status" value="1"/>
</dbReference>
<dbReference type="PANTHER" id="PTHR43179">
    <property type="entry name" value="RHAMNOSYLTRANSFERASE WBBL"/>
    <property type="match status" value="1"/>
</dbReference>
<evidence type="ECO:0000259" key="5">
    <source>
        <dbReference type="Pfam" id="PF00535"/>
    </source>
</evidence>
<comment type="pathway">
    <text evidence="1">Cell wall biogenesis; cell wall polysaccharide biosynthesis.</text>
</comment>
<dbReference type="GO" id="GO:0016757">
    <property type="term" value="F:glycosyltransferase activity"/>
    <property type="evidence" value="ECO:0007669"/>
    <property type="project" value="UniProtKB-KW"/>
</dbReference>
<dbReference type="CDD" id="cd00761">
    <property type="entry name" value="Glyco_tranf_GTA_type"/>
    <property type="match status" value="1"/>
</dbReference>
<gene>
    <name evidence="6" type="ORF">Voc01_081090</name>
</gene>
<proteinExistence type="inferred from homology"/>
<keyword evidence="7" id="KW-1185">Reference proteome</keyword>
<keyword evidence="3" id="KW-0328">Glycosyltransferase</keyword>
<feature type="domain" description="Glycosyltransferase 2-like" evidence="5">
    <location>
        <begin position="8"/>
        <end position="167"/>
    </location>
</feature>
<dbReference type="EMBL" id="BOPH01000112">
    <property type="protein sequence ID" value="GIJ73192.1"/>
    <property type="molecule type" value="Genomic_DNA"/>
</dbReference>